<dbReference type="AlphaFoldDB" id="A0A1H3FJ39"/>
<reference evidence="1 2" key="1">
    <citation type="submission" date="2016-10" db="EMBL/GenBank/DDBJ databases">
        <authorList>
            <person name="de Groot N.N."/>
        </authorList>
    </citation>
    <scope>NUCLEOTIDE SEQUENCE [LARGE SCALE GENOMIC DNA]</scope>
    <source>
        <strain evidence="1 2">DSM 14045</strain>
    </source>
</reference>
<dbReference type="Proteomes" id="UP000183918">
    <property type="component" value="Unassembled WGS sequence"/>
</dbReference>
<dbReference type="STRING" id="1122142.SAMN02910414_00252"/>
<gene>
    <name evidence="1" type="ORF">SAMN02910414_00252</name>
</gene>
<evidence type="ECO:0000313" key="2">
    <source>
        <dbReference type="Proteomes" id="UP000183918"/>
    </source>
</evidence>
<name>A0A1H3FJ39_9FIRM</name>
<accession>A0A1H3FJ39</accession>
<proteinExistence type="predicted"/>
<evidence type="ECO:0000313" key="1">
    <source>
        <dbReference type="EMBL" id="SDX90940.1"/>
    </source>
</evidence>
<sequence length="45" mass="4886">MYDNPVYLEPTFTLNGTPKSLIRCQASDLDSGRQKISCGNPPSIG</sequence>
<keyword evidence="2" id="KW-1185">Reference proteome</keyword>
<organism evidence="1 2">
    <name type="scientific">Lachnobacterium bovis DSM 14045</name>
    <dbReference type="NCBI Taxonomy" id="1122142"/>
    <lineage>
        <taxon>Bacteria</taxon>
        <taxon>Bacillati</taxon>
        <taxon>Bacillota</taxon>
        <taxon>Clostridia</taxon>
        <taxon>Lachnospirales</taxon>
        <taxon>Lachnospiraceae</taxon>
        <taxon>Lachnobacterium</taxon>
    </lineage>
</organism>
<dbReference type="EMBL" id="FNPG01000005">
    <property type="protein sequence ID" value="SDX90940.1"/>
    <property type="molecule type" value="Genomic_DNA"/>
</dbReference>
<protein>
    <submittedName>
        <fullName evidence="1">Uncharacterized protein</fullName>
    </submittedName>
</protein>